<reference evidence="1 2" key="1">
    <citation type="submission" date="2008-07" db="EMBL/GenBank/DDBJ databases">
        <authorList>
            <person name="El-Sayed N."/>
            <person name="Caler E."/>
            <person name="Inman J."/>
            <person name="Amedeo P."/>
            <person name="Hass B."/>
            <person name="Wortman J."/>
        </authorList>
    </citation>
    <scope>NUCLEOTIDE SEQUENCE [LARGE SCALE GENOMIC DNA]</scope>
    <source>
        <strain evidence="2">ATCC 50983 / TXsc</strain>
    </source>
</reference>
<dbReference type="Proteomes" id="UP000007800">
    <property type="component" value="Unassembled WGS sequence"/>
</dbReference>
<protein>
    <submittedName>
        <fullName evidence="1">Uncharacterized protein</fullName>
    </submittedName>
</protein>
<dbReference type="GeneID" id="9057947"/>
<dbReference type="EMBL" id="GG684483">
    <property type="protein sequence ID" value="EER01108.1"/>
    <property type="molecule type" value="Genomic_DNA"/>
</dbReference>
<keyword evidence="2" id="KW-1185">Reference proteome</keyword>
<dbReference type="RefSeq" id="XP_002768390.1">
    <property type="nucleotide sequence ID" value="XM_002768344.1"/>
</dbReference>
<feature type="non-terminal residue" evidence="1">
    <location>
        <position position="54"/>
    </location>
</feature>
<sequence length="54" mass="6305">YAEENPGMGPDLLLSPRDLYHFMFHGPEMQHTLREIYFPPGWQENKVGSWASVQ</sequence>
<evidence type="ECO:0000313" key="1">
    <source>
        <dbReference type="EMBL" id="EER01108.1"/>
    </source>
</evidence>
<accession>C5LQ99</accession>
<feature type="non-terminal residue" evidence="1">
    <location>
        <position position="1"/>
    </location>
</feature>
<gene>
    <name evidence="1" type="ORF">Pmar_PMAR008657</name>
</gene>
<organism evidence="2">
    <name type="scientific">Perkinsus marinus (strain ATCC 50983 / TXsc)</name>
    <dbReference type="NCBI Taxonomy" id="423536"/>
    <lineage>
        <taxon>Eukaryota</taxon>
        <taxon>Sar</taxon>
        <taxon>Alveolata</taxon>
        <taxon>Perkinsozoa</taxon>
        <taxon>Perkinsea</taxon>
        <taxon>Perkinsida</taxon>
        <taxon>Perkinsidae</taxon>
        <taxon>Perkinsus</taxon>
    </lineage>
</organism>
<proteinExistence type="predicted"/>
<name>C5LQ99_PERM5</name>
<dbReference type="OrthoDB" id="420229at2759"/>
<evidence type="ECO:0000313" key="2">
    <source>
        <dbReference type="Proteomes" id="UP000007800"/>
    </source>
</evidence>
<dbReference type="InParanoid" id="C5LQ99"/>
<dbReference type="AlphaFoldDB" id="C5LQ99"/>